<feature type="transmembrane region" description="Helical" evidence="9">
    <location>
        <begin position="281"/>
        <end position="298"/>
    </location>
</feature>
<dbReference type="Pfam" id="PF02653">
    <property type="entry name" value="BPD_transp_2"/>
    <property type="match status" value="1"/>
</dbReference>
<evidence type="ECO:0000256" key="6">
    <source>
        <dbReference type="ARBA" id="ARBA00022989"/>
    </source>
</evidence>
<keyword evidence="11" id="KW-1185">Reference proteome</keyword>
<evidence type="ECO:0000256" key="1">
    <source>
        <dbReference type="ARBA" id="ARBA00004651"/>
    </source>
</evidence>
<feature type="transmembrane region" description="Helical" evidence="9">
    <location>
        <begin position="36"/>
        <end position="59"/>
    </location>
</feature>
<name>A0A4R7FSK1_9MICO</name>
<accession>A0A4R7FSK1</accession>
<keyword evidence="2" id="KW-0813">Transport</keyword>
<organism evidence="10 11">
    <name type="scientific">Amnibacterium kyonggiense</name>
    <dbReference type="NCBI Taxonomy" id="595671"/>
    <lineage>
        <taxon>Bacteria</taxon>
        <taxon>Bacillati</taxon>
        <taxon>Actinomycetota</taxon>
        <taxon>Actinomycetes</taxon>
        <taxon>Micrococcales</taxon>
        <taxon>Microbacteriaceae</taxon>
        <taxon>Amnibacterium</taxon>
    </lineage>
</organism>
<feature type="transmembrane region" description="Helical" evidence="9">
    <location>
        <begin position="65"/>
        <end position="86"/>
    </location>
</feature>
<dbReference type="InterPro" id="IPR001851">
    <property type="entry name" value="ABC_transp_permease"/>
</dbReference>
<dbReference type="PANTHER" id="PTHR32196">
    <property type="entry name" value="ABC TRANSPORTER PERMEASE PROTEIN YPHD-RELATED-RELATED"/>
    <property type="match status" value="1"/>
</dbReference>
<evidence type="ECO:0000256" key="9">
    <source>
        <dbReference type="SAM" id="Phobius"/>
    </source>
</evidence>
<dbReference type="OrthoDB" id="9808136at2"/>
<evidence type="ECO:0000313" key="11">
    <source>
        <dbReference type="Proteomes" id="UP000295344"/>
    </source>
</evidence>
<feature type="transmembrane region" description="Helical" evidence="9">
    <location>
        <begin position="198"/>
        <end position="219"/>
    </location>
</feature>
<evidence type="ECO:0000256" key="5">
    <source>
        <dbReference type="ARBA" id="ARBA00022692"/>
    </source>
</evidence>
<evidence type="ECO:0000313" key="10">
    <source>
        <dbReference type="EMBL" id="TDS80728.1"/>
    </source>
</evidence>
<evidence type="ECO:0000256" key="4">
    <source>
        <dbReference type="ARBA" id="ARBA00022519"/>
    </source>
</evidence>
<comment type="caution">
    <text evidence="10">The sequence shown here is derived from an EMBL/GenBank/DDBJ whole genome shotgun (WGS) entry which is preliminary data.</text>
</comment>
<protein>
    <submittedName>
        <fullName evidence="10">Monosaccharide ABC transporter membrane protein (CUT2 family)</fullName>
    </submittedName>
</protein>
<keyword evidence="6 9" id="KW-1133">Transmembrane helix</keyword>
<feature type="transmembrane region" description="Helical" evidence="9">
    <location>
        <begin position="249"/>
        <end position="269"/>
    </location>
</feature>
<feature type="transmembrane region" description="Helical" evidence="9">
    <location>
        <begin position="303"/>
        <end position="320"/>
    </location>
</feature>
<sequence length="356" mass="36441">MTRTAPTAPAPGEVLPPPREPGAARRSPLSRVRDAIFRYGLLILLAALVVVFAVTQPAFFTTFNLLSILLSVAVVAIVALGVTVSMSVDGFDLSVGSTVSITVMLTAASLVYWGLGPVLAVLIGLVTGTVIGLINGLLIVVARVPDMLATLGTMFVFAGGSLLITAGQSIASGSGYQGAAPKGSFTDAFTWLGQGDVLGVPVPVIVLVVVTVAVILFLVRTRSGRLLRAVGGNREAARLAGARVGRLRVLAYVISGFLAGLGGVLLAARTGRGDVNVGADYLLQAVSAALIGFAVLGANRPNAFGTVVGAIFVGVVLNGLTMLNAPYYAQDFVQGLLLVGALVVSFSALFNRKAAR</sequence>
<dbReference type="AlphaFoldDB" id="A0A4R7FSK1"/>
<feature type="region of interest" description="Disordered" evidence="8">
    <location>
        <begin position="1"/>
        <end position="26"/>
    </location>
</feature>
<keyword evidence="7 9" id="KW-0472">Membrane</keyword>
<comment type="subcellular location">
    <subcellularLocation>
        <location evidence="1">Cell membrane</location>
        <topology evidence="1">Multi-pass membrane protein</topology>
    </subcellularLocation>
</comment>
<feature type="transmembrane region" description="Helical" evidence="9">
    <location>
        <begin position="332"/>
        <end position="350"/>
    </location>
</feature>
<keyword evidence="5 9" id="KW-0812">Transmembrane</keyword>
<proteinExistence type="predicted"/>
<feature type="transmembrane region" description="Helical" evidence="9">
    <location>
        <begin position="148"/>
        <end position="171"/>
    </location>
</feature>
<dbReference type="EMBL" id="SOAM01000001">
    <property type="protein sequence ID" value="TDS80728.1"/>
    <property type="molecule type" value="Genomic_DNA"/>
</dbReference>
<evidence type="ECO:0000256" key="3">
    <source>
        <dbReference type="ARBA" id="ARBA00022475"/>
    </source>
</evidence>
<evidence type="ECO:0000256" key="8">
    <source>
        <dbReference type="SAM" id="MobiDB-lite"/>
    </source>
</evidence>
<feature type="transmembrane region" description="Helical" evidence="9">
    <location>
        <begin position="119"/>
        <end position="141"/>
    </location>
</feature>
<dbReference type="RefSeq" id="WP_133765415.1">
    <property type="nucleotide sequence ID" value="NZ_BAAARP010000001.1"/>
</dbReference>
<keyword evidence="4" id="KW-0997">Cell inner membrane</keyword>
<dbReference type="GO" id="GO:0022857">
    <property type="term" value="F:transmembrane transporter activity"/>
    <property type="evidence" value="ECO:0007669"/>
    <property type="project" value="InterPro"/>
</dbReference>
<dbReference type="PANTHER" id="PTHR32196:SF21">
    <property type="entry name" value="ABC TRANSPORTER PERMEASE PROTEIN YPHD-RELATED"/>
    <property type="match status" value="1"/>
</dbReference>
<evidence type="ECO:0000256" key="7">
    <source>
        <dbReference type="ARBA" id="ARBA00023136"/>
    </source>
</evidence>
<evidence type="ECO:0000256" key="2">
    <source>
        <dbReference type="ARBA" id="ARBA00022448"/>
    </source>
</evidence>
<gene>
    <name evidence="10" type="ORF">CLV52_1296</name>
</gene>
<reference evidence="10 11" key="1">
    <citation type="submission" date="2019-03" db="EMBL/GenBank/DDBJ databases">
        <title>Genomic Encyclopedia of Archaeal and Bacterial Type Strains, Phase II (KMG-II): from individual species to whole genera.</title>
        <authorList>
            <person name="Goeker M."/>
        </authorList>
    </citation>
    <scope>NUCLEOTIDE SEQUENCE [LARGE SCALE GENOMIC DNA]</scope>
    <source>
        <strain evidence="10 11">DSM 24782</strain>
    </source>
</reference>
<dbReference type="Proteomes" id="UP000295344">
    <property type="component" value="Unassembled WGS sequence"/>
</dbReference>
<keyword evidence="3" id="KW-1003">Cell membrane</keyword>
<dbReference type="GO" id="GO:0005886">
    <property type="term" value="C:plasma membrane"/>
    <property type="evidence" value="ECO:0007669"/>
    <property type="project" value="UniProtKB-SubCell"/>
</dbReference>
<feature type="transmembrane region" description="Helical" evidence="9">
    <location>
        <begin position="93"/>
        <end position="113"/>
    </location>
</feature>
<dbReference type="CDD" id="cd06579">
    <property type="entry name" value="TM_PBP1_transp_AraH_like"/>
    <property type="match status" value="1"/>
</dbReference>